<comment type="caution">
    <text evidence="1">The sequence shown here is derived from an EMBL/GenBank/DDBJ whole genome shotgun (WGS) entry which is preliminary data.</text>
</comment>
<sequence length="140" mass="15016">MARTAKDVVEIARTAPEPMRQGLKVPAGLSAAERRLWRSIVASLPADFFKAADVGLLTVYVRTASVANAAGDVLNAEGLVVVTPTGRRRAHPAINQWNAAVFTLARVAHKLRLSHASHVRDGACMTVAANPGARRPFDER</sequence>
<accession>A0A916MYQ6</accession>
<proteinExistence type="predicted"/>
<gene>
    <name evidence="1" type="ORF">LMG31506_06435</name>
</gene>
<dbReference type="Proteomes" id="UP000672934">
    <property type="component" value="Unassembled WGS sequence"/>
</dbReference>
<evidence type="ECO:0000313" key="2">
    <source>
        <dbReference type="Proteomes" id="UP000672934"/>
    </source>
</evidence>
<evidence type="ECO:0000313" key="1">
    <source>
        <dbReference type="EMBL" id="CAG2158614.1"/>
    </source>
</evidence>
<reference evidence="1" key="1">
    <citation type="submission" date="2021-03" db="EMBL/GenBank/DDBJ databases">
        <authorList>
            <person name="Peeters C."/>
        </authorList>
    </citation>
    <scope>NUCLEOTIDE SEQUENCE</scope>
    <source>
        <strain evidence="1">LMG 31506</strain>
    </source>
</reference>
<dbReference type="AlphaFoldDB" id="A0A916MYQ6"/>
<protein>
    <recommendedName>
        <fullName evidence="3">Phage terminase small subunit P27 family</fullName>
    </recommendedName>
</protein>
<keyword evidence="2" id="KW-1185">Reference proteome</keyword>
<dbReference type="Pfam" id="PF05119">
    <property type="entry name" value="Terminase_4"/>
    <property type="match status" value="1"/>
</dbReference>
<evidence type="ECO:0008006" key="3">
    <source>
        <dbReference type="Google" id="ProtNLM"/>
    </source>
</evidence>
<dbReference type="InterPro" id="IPR006448">
    <property type="entry name" value="Phage_term_ssu_P27"/>
</dbReference>
<dbReference type="EMBL" id="CAJPUY010000056">
    <property type="protein sequence ID" value="CAG2158614.1"/>
    <property type="molecule type" value="Genomic_DNA"/>
</dbReference>
<name>A0A916MYQ6_9BURK</name>
<organism evidence="1 2">
    <name type="scientific">Cupriavidus yeoncheonensis</name>
    <dbReference type="NCBI Taxonomy" id="1462994"/>
    <lineage>
        <taxon>Bacteria</taxon>
        <taxon>Pseudomonadati</taxon>
        <taxon>Pseudomonadota</taxon>
        <taxon>Betaproteobacteria</taxon>
        <taxon>Burkholderiales</taxon>
        <taxon>Burkholderiaceae</taxon>
        <taxon>Cupriavidus</taxon>
    </lineage>
</organism>